<feature type="coiled-coil region" evidence="4">
    <location>
        <begin position="96"/>
        <end position="138"/>
    </location>
</feature>
<dbReference type="PROSITE" id="PS51663">
    <property type="entry name" value="STATHMIN_3"/>
    <property type="match status" value="1"/>
</dbReference>
<dbReference type="AlphaFoldDB" id="A0A667ZRY1"/>
<dbReference type="GO" id="GO:0031110">
    <property type="term" value="P:regulation of microtubule polymerization or depolymerization"/>
    <property type="evidence" value="ECO:0007669"/>
    <property type="project" value="InterPro"/>
</dbReference>
<feature type="region of interest" description="Disordered" evidence="5">
    <location>
        <begin position="70"/>
        <end position="94"/>
    </location>
</feature>
<dbReference type="Gene3D" id="6.10.280.30">
    <property type="match status" value="1"/>
</dbReference>
<keyword evidence="2 4" id="KW-0175">Coiled coil</keyword>
<gene>
    <name evidence="6" type="primary">STMN4</name>
    <name evidence="6" type="synonym">LOC115356953</name>
</gene>
<dbReference type="InParanoid" id="A0A667ZRY1"/>
<dbReference type="InterPro" id="IPR000956">
    <property type="entry name" value="Stathmin_fam"/>
</dbReference>
<dbReference type="InterPro" id="IPR030514">
    <property type="entry name" value="Stathmin_CS"/>
</dbReference>
<dbReference type="Ensembl" id="ENSMMDT00005042334.1">
    <property type="protein sequence ID" value="ENSMMDP00005041488.1"/>
    <property type="gene ID" value="ENSMMDG00005019155.1"/>
</dbReference>
<comment type="similarity">
    <text evidence="1 3">Belongs to the stathmin family.</text>
</comment>
<reference evidence="6" key="2">
    <citation type="submission" date="2025-08" db="UniProtKB">
        <authorList>
            <consortium name="Ensembl"/>
        </authorList>
    </citation>
    <scope>IDENTIFICATION</scope>
</reference>
<dbReference type="PRINTS" id="PR00345">
    <property type="entry name" value="STATHMIN"/>
</dbReference>
<feature type="region of interest" description="Disordered" evidence="5">
    <location>
        <begin position="172"/>
        <end position="191"/>
    </location>
</feature>
<evidence type="ECO:0000313" key="7">
    <source>
        <dbReference type="Proteomes" id="UP000472263"/>
    </source>
</evidence>
<evidence type="ECO:0000256" key="2">
    <source>
        <dbReference type="ARBA" id="ARBA00023054"/>
    </source>
</evidence>
<dbReference type="PIRSF" id="PIRSF002285">
    <property type="entry name" value="Stathmin"/>
    <property type="match status" value="1"/>
</dbReference>
<dbReference type="PANTHER" id="PTHR10104:SF21">
    <property type="entry name" value="STATHMIN"/>
    <property type="match status" value="1"/>
</dbReference>
<dbReference type="GO" id="GO:0043005">
    <property type="term" value="C:neuron projection"/>
    <property type="evidence" value="ECO:0007669"/>
    <property type="project" value="TreeGrafter"/>
</dbReference>
<reference evidence="6" key="3">
    <citation type="submission" date="2025-09" db="UniProtKB">
        <authorList>
            <consortium name="Ensembl"/>
        </authorList>
    </citation>
    <scope>IDENTIFICATION</scope>
</reference>
<dbReference type="Pfam" id="PF00836">
    <property type="entry name" value="Stathmin"/>
    <property type="match status" value="1"/>
</dbReference>
<reference evidence="6" key="1">
    <citation type="submission" date="2019-06" db="EMBL/GenBank/DDBJ databases">
        <authorList>
            <consortium name="Wellcome Sanger Institute Data Sharing"/>
        </authorList>
    </citation>
    <scope>NUCLEOTIDE SEQUENCE [LARGE SCALE GENOMIC DNA]</scope>
</reference>
<dbReference type="GO" id="GO:0015631">
    <property type="term" value="F:tubulin binding"/>
    <property type="evidence" value="ECO:0007669"/>
    <property type="project" value="TreeGrafter"/>
</dbReference>
<accession>A0A667ZRY1</accession>
<dbReference type="GO" id="GO:0031175">
    <property type="term" value="P:neuron projection development"/>
    <property type="evidence" value="ECO:0007669"/>
    <property type="project" value="TreeGrafter"/>
</dbReference>
<dbReference type="InterPro" id="IPR036002">
    <property type="entry name" value="Stathmin_sf"/>
</dbReference>
<evidence type="ECO:0000256" key="5">
    <source>
        <dbReference type="SAM" id="MobiDB-lite"/>
    </source>
</evidence>
<keyword evidence="7" id="KW-1185">Reference proteome</keyword>
<protein>
    <recommendedName>
        <fullName evidence="3">Stathmin</fullName>
    </recommendedName>
</protein>
<evidence type="ECO:0000313" key="6">
    <source>
        <dbReference type="Ensembl" id="ENSMMDP00005041488.1"/>
    </source>
</evidence>
<feature type="compositionally biased region" description="Pro residues" evidence="5">
    <location>
        <begin position="83"/>
        <end position="92"/>
    </location>
</feature>
<evidence type="ECO:0000256" key="4">
    <source>
        <dbReference type="SAM" id="Coils"/>
    </source>
</evidence>
<evidence type="ECO:0000256" key="1">
    <source>
        <dbReference type="ARBA" id="ARBA00006959"/>
    </source>
</evidence>
<dbReference type="PROSITE" id="PS01041">
    <property type="entry name" value="STATHMIN_2"/>
    <property type="match status" value="1"/>
</dbReference>
<dbReference type="GO" id="GO:0007019">
    <property type="term" value="P:microtubule depolymerization"/>
    <property type="evidence" value="ECO:0007669"/>
    <property type="project" value="TreeGrafter"/>
</dbReference>
<sequence>MTLAAYREKMRELPLVSVFCSCILPAASERPPDNKEGVVDLNLGLMRDMEVIELNKRASGQAFEVILKPPTFDGGPELRATTPPRPTTPPRRTPSLEEIQKKLEAAHERRKCQEAELLKHLAEKREHEREVVQKALDEHNNFVRLARERLELRMEANREKRQAHLAAMLERLQDKDKHSVEVRGRPGTHGD</sequence>
<evidence type="ECO:0000256" key="3">
    <source>
        <dbReference type="RuleBase" id="RU004388"/>
    </source>
</evidence>
<organism evidence="6 7">
    <name type="scientific">Myripristis murdjan</name>
    <name type="common">pinecone soldierfish</name>
    <dbReference type="NCBI Taxonomy" id="586833"/>
    <lineage>
        <taxon>Eukaryota</taxon>
        <taxon>Metazoa</taxon>
        <taxon>Chordata</taxon>
        <taxon>Craniata</taxon>
        <taxon>Vertebrata</taxon>
        <taxon>Euteleostomi</taxon>
        <taxon>Actinopterygii</taxon>
        <taxon>Neopterygii</taxon>
        <taxon>Teleostei</taxon>
        <taxon>Neoteleostei</taxon>
        <taxon>Acanthomorphata</taxon>
        <taxon>Holocentriformes</taxon>
        <taxon>Holocentridae</taxon>
        <taxon>Myripristis</taxon>
    </lineage>
</organism>
<dbReference type="SUPFAM" id="SSF101494">
    <property type="entry name" value="Stathmin"/>
    <property type="match status" value="1"/>
</dbReference>
<dbReference type="GeneTree" id="ENSGT01030000234597"/>
<name>A0A667ZRY1_9TELE</name>
<proteinExistence type="inferred from homology"/>
<dbReference type="PANTHER" id="PTHR10104">
    <property type="entry name" value="STATHMIN"/>
    <property type="match status" value="1"/>
</dbReference>
<dbReference type="GO" id="GO:0005737">
    <property type="term" value="C:cytoplasm"/>
    <property type="evidence" value="ECO:0007669"/>
    <property type="project" value="TreeGrafter"/>
</dbReference>
<dbReference type="Proteomes" id="UP000472263">
    <property type="component" value="Chromosome 3"/>
</dbReference>